<feature type="transmembrane region" description="Helical" evidence="6">
    <location>
        <begin position="125"/>
        <end position="145"/>
    </location>
</feature>
<accession>A0A7S4DS04</accession>
<feature type="transmembrane region" description="Helical" evidence="6">
    <location>
        <begin position="209"/>
        <end position="230"/>
    </location>
</feature>
<protein>
    <recommendedName>
        <fullName evidence="7">G-protein coupled receptors family 3 profile domain-containing protein</fullName>
    </recommendedName>
</protein>
<dbReference type="GO" id="GO:0016020">
    <property type="term" value="C:membrane"/>
    <property type="evidence" value="ECO:0007669"/>
    <property type="project" value="UniProtKB-SubCell"/>
</dbReference>
<keyword evidence="3 6" id="KW-1133">Transmembrane helix</keyword>
<feature type="transmembrane region" description="Helical" evidence="6">
    <location>
        <begin position="91"/>
        <end position="113"/>
    </location>
</feature>
<dbReference type="Pfam" id="PF00003">
    <property type="entry name" value="7tm_3"/>
    <property type="match status" value="1"/>
</dbReference>
<evidence type="ECO:0000259" key="7">
    <source>
        <dbReference type="Pfam" id="PF00003"/>
    </source>
</evidence>
<dbReference type="InterPro" id="IPR036305">
    <property type="entry name" value="RGS_sf"/>
</dbReference>
<name>A0A7S4DS04_9EUKA</name>
<evidence type="ECO:0000313" key="8">
    <source>
        <dbReference type="EMBL" id="CAE0666861.1"/>
    </source>
</evidence>
<comment type="subcellular location">
    <subcellularLocation>
        <location evidence="1">Membrane</location>
        <topology evidence="1">Multi-pass membrane protein</topology>
    </subcellularLocation>
</comment>
<dbReference type="EMBL" id="HBIV01025725">
    <property type="protein sequence ID" value="CAE0666861.1"/>
    <property type="molecule type" value="Transcribed_RNA"/>
</dbReference>
<reference evidence="8" key="1">
    <citation type="submission" date="2021-01" db="EMBL/GenBank/DDBJ databases">
        <authorList>
            <person name="Corre E."/>
            <person name="Pelletier E."/>
            <person name="Niang G."/>
            <person name="Scheremetjew M."/>
            <person name="Finn R."/>
            <person name="Kale V."/>
            <person name="Holt S."/>
            <person name="Cochrane G."/>
            <person name="Meng A."/>
            <person name="Brown T."/>
            <person name="Cohen L."/>
        </authorList>
    </citation>
    <scope>NUCLEOTIDE SEQUENCE</scope>
    <source>
        <strain evidence="8">CCCM811</strain>
    </source>
</reference>
<gene>
    <name evidence="8" type="ORF">LGLO00237_LOCUS18475</name>
</gene>
<evidence type="ECO:0000256" key="3">
    <source>
        <dbReference type="ARBA" id="ARBA00022989"/>
    </source>
</evidence>
<evidence type="ECO:0000256" key="1">
    <source>
        <dbReference type="ARBA" id="ARBA00004141"/>
    </source>
</evidence>
<evidence type="ECO:0000256" key="4">
    <source>
        <dbReference type="ARBA" id="ARBA00023136"/>
    </source>
</evidence>
<feature type="transmembrane region" description="Helical" evidence="6">
    <location>
        <begin position="295"/>
        <end position="315"/>
    </location>
</feature>
<feature type="compositionally biased region" description="Basic and acidic residues" evidence="5">
    <location>
        <begin position="634"/>
        <end position="643"/>
    </location>
</feature>
<dbReference type="InterPro" id="IPR017978">
    <property type="entry name" value="GPCR_3_C"/>
</dbReference>
<feature type="region of interest" description="Disordered" evidence="5">
    <location>
        <begin position="611"/>
        <end position="643"/>
    </location>
</feature>
<feature type="transmembrane region" description="Helical" evidence="6">
    <location>
        <begin position="258"/>
        <end position="283"/>
    </location>
</feature>
<feature type="domain" description="G-protein coupled receptors family 3 profile" evidence="7">
    <location>
        <begin position="90"/>
        <end position="284"/>
    </location>
</feature>
<keyword evidence="4 6" id="KW-0472">Membrane</keyword>
<dbReference type="InterPro" id="IPR044926">
    <property type="entry name" value="RGS_subdomain_2"/>
</dbReference>
<feature type="transmembrane region" description="Helical" evidence="6">
    <location>
        <begin position="157"/>
        <end position="182"/>
    </location>
</feature>
<evidence type="ECO:0000256" key="6">
    <source>
        <dbReference type="SAM" id="Phobius"/>
    </source>
</evidence>
<organism evidence="8">
    <name type="scientific">Lotharella globosa</name>
    <dbReference type="NCBI Taxonomy" id="91324"/>
    <lineage>
        <taxon>Eukaryota</taxon>
        <taxon>Sar</taxon>
        <taxon>Rhizaria</taxon>
        <taxon>Cercozoa</taxon>
        <taxon>Chlorarachniophyceae</taxon>
        <taxon>Lotharella</taxon>
    </lineage>
</organism>
<dbReference type="GO" id="GO:0004930">
    <property type="term" value="F:G protein-coupled receptor activity"/>
    <property type="evidence" value="ECO:0007669"/>
    <property type="project" value="InterPro"/>
</dbReference>
<dbReference type="SUPFAM" id="SSF48097">
    <property type="entry name" value="Regulator of G-protein signaling, RGS"/>
    <property type="match status" value="1"/>
</dbReference>
<sequence length="686" mass="76962">MQKENFTNENDSGVLVADFSDKITLSQGDYTVIAHLIFTTYDTSRSNGFNETTFNESDPNTQRPSQQYDAAVGAPILVEPSLEYLGTDAEIVMVTFVCLSYIYYLVLLYLAVFRAKKAMVVHDETWLTISNILGGIIFTSTIWFWNLYMRDASCAAYLNFFALGFALLFAPIFIKAFFLFFFDPQHLSLAHLRSPKGNAKTTSHRHKTAIFIFSTIVGLNVILLIVLMAAGRPTGVDFGDSLTYREYLDVCDFPNEGLVVAGMIAGMNGILVIVGTLMAWCAHREGFHRGELNRVRRATSIVATCGLVVLIIQLAFREDGIFLFVARSLAIIIAGIGGTHWLCDAIRERGKMDKLAQKGAGLWGDGDSYSSTKGEVSGSRDSNADVNEITKKMTFQRLFESRIIRGYLGLHCRESLDPESVEFCSAVFAFKENPSIEKAQEIVDYYIKDDGPQQVNIGFQLMEKTLKRFEEAKKLQEKLRQDISMTSLKSTQTKYTEDDQEEKLSLLAPKEEAKGYPRIGAGETTLAQRQLAQQKLLRIFDLAFKESRKLVYTNNWRTFRESDSGVAAASWFEWMEYVDGHTSQEQTWALYDLRRKVEHFVKAERVEIERNRNGTAGKGSEGKDRDIPLASIGDQKDKTEEAPTRVHTAFKRAVIGSHTNSTRTTASKGTANKSISINVLPSSNRS</sequence>
<feature type="transmembrane region" description="Helical" evidence="6">
    <location>
        <begin position="321"/>
        <end position="343"/>
    </location>
</feature>
<feature type="compositionally biased region" description="Polar residues" evidence="5">
    <location>
        <begin position="657"/>
        <end position="686"/>
    </location>
</feature>
<evidence type="ECO:0000256" key="2">
    <source>
        <dbReference type="ARBA" id="ARBA00022692"/>
    </source>
</evidence>
<keyword evidence="2 6" id="KW-0812">Transmembrane</keyword>
<feature type="region of interest" description="Disordered" evidence="5">
    <location>
        <begin position="656"/>
        <end position="686"/>
    </location>
</feature>
<dbReference type="Gene3D" id="1.10.167.10">
    <property type="entry name" value="Regulator of G-protein Signalling 4, domain 2"/>
    <property type="match status" value="1"/>
</dbReference>
<dbReference type="AlphaFoldDB" id="A0A7S4DS04"/>
<evidence type="ECO:0000256" key="5">
    <source>
        <dbReference type="SAM" id="MobiDB-lite"/>
    </source>
</evidence>
<proteinExistence type="predicted"/>